<dbReference type="InterPro" id="IPR029016">
    <property type="entry name" value="GAF-like_dom_sf"/>
</dbReference>
<evidence type="ECO:0000313" key="3">
    <source>
        <dbReference type="EMBL" id="MST86159.1"/>
    </source>
</evidence>
<dbReference type="InterPro" id="IPR000614">
    <property type="entry name" value="FRMsr_CS"/>
</dbReference>
<evidence type="ECO:0000313" key="4">
    <source>
        <dbReference type="Proteomes" id="UP000438120"/>
    </source>
</evidence>
<dbReference type="GO" id="GO:0005829">
    <property type="term" value="C:cytosol"/>
    <property type="evidence" value="ECO:0007669"/>
    <property type="project" value="TreeGrafter"/>
</dbReference>
<evidence type="ECO:0000256" key="1">
    <source>
        <dbReference type="ARBA" id="ARBA00038454"/>
    </source>
</evidence>
<protein>
    <submittedName>
        <fullName evidence="3">GAF domain-containing protein</fullName>
    </submittedName>
</protein>
<organism evidence="3 4">
    <name type="scientific">Lactobacillus porci</name>
    <dbReference type="NCBI Taxonomy" id="2012477"/>
    <lineage>
        <taxon>Bacteria</taxon>
        <taxon>Bacillati</taxon>
        <taxon>Bacillota</taxon>
        <taxon>Bacilli</taxon>
        <taxon>Lactobacillales</taxon>
        <taxon>Lactobacillaceae</taxon>
        <taxon>Lactobacillus</taxon>
    </lineage>
</organism>
<dbReference type="GO" id="GO:0033745">
    <property type="term" value="F:L-methionine-(R)-S-oxide reductase activity"/>
    <property type="evidence" value="ECO:0007669"/>
    <property type="project" value="TreeGrafter"/>
</dbReference>
<dbReference type="Proteomes" id="UP000438120">
    <property type="component" value="Unassembled WGS sequence"/>
</dbReference>
<name>A0A6A8MDB1_9LACO</name>
<accession>A0A6A8MDB1</accession>
<dbReference type="FunFam" id="3.30.450.40:FF:000008">
    <property type="entry name" value="GAF domain-containing proteins"/>
    <property type="match status" value="1"/>
</dbReference>
<sequence>MPAASKEEYELLVKQAEALAAGESDWIANVANVSALLFHALKKVNFAGVYRFEKGELILGPFQGQPACVHIAIGKGVCGTAAEEEATQIVPDVHAFPGHIACDSASNSEIVVPIFHKDGSLWGVYDFDSTVKDNFDETDQKYLEEIASFVLGE</sequence>
<dbReference type="PANTHER" id="PTHR21021:SF15">
    <property type="entry name" value="FREE METHIONINE-R-SULFOXIDE REDUCTASE"/>
    <property type="match status" value="1"/>
</dbReference>
<dbReference type="PROSITE" id="PS01320">
    <property type="entry name" value="UPF0067"/>
    <property type="match status" value="1"/>
</dbReference>
<proteinExistence type="inferred from homology"/>
<comment type="caution">
    <text evidence="3">The sequence shown here is derived from an EMBL/GenBank/DDBJ whole genome shotgun (WGS) entry which is preliminary data.</text>
</comment>
<dbReference type="InterPro" id="IPR051330">
    <property type="entry name" value="Phosphatase_reg/MetRdx"/>
</dbReference>
<feature type="domain" description="GAF" evidence="2">
    <location>
        <begin position="47"/>
        <end position="148"/>
    </location>
</feature>
<reference evidence="3 4" key="1">
    <citation type="submission" date="2019-08" db="EMBL/GenBank/DDBJ databases">
        <title>In-depth cultivation of the pig gut microbiome towards novel bacterial diversity and tailored functional studies.</title>
        <authorList>
            <person name="Wylensek D."/>
            <person name="Hitch T.C.A."/>
            <person name="Clavel T."/>
        </authorList>
    </citation>
    <scope>NUCLEOTIDE SEQUENCE [LARGE SCALE GENOMIC DNA]</scope>
    <source>
        <strain evidence="3 4">Bifido-178-WT-2B</strain>
    </source>
</reference>
<comment type="similarity">
    <text evidence="1">Belongs to the free Met sulfoxide reductase family.</text>
</comment>
<keyword evidence="4" id="KW-1185">Reference proteome</keyword>
<dbReference type="InterPro" id="IPR003018">
    <property type="entry name" value="GAF"/>
</dbReference>
<dbReference type="AlphaFoldDB" id="A0A6A8MDB1"/>
<dbReference type="RefSeq" id="WP_154546825.1">
    <property type="nucleotide sequence ID" value="NZ_VUMX01000001.1"/>
</dbReference>
<dbReference type="EMBL" id="VUMX01000001">
    <property type="protein sequence ID" value="MST86159.1"/>
    <property type="molecule type" value="Genomic_DNA"/>
</dbReference>
<dbReference type="SUPFAM" id="SSF55781">
    <property type="entry name" value="GAF domain-like"/>
    <property type="match status" value="1"/>
</dbReference>
<gene>
    <name evidence="3" type="ORF">FYJ62_00465</name>
</gene>
<dbReference type="Pfam" id="PF13185">
    <property type="entry name" value="GAF_2"/>
    <property type="match status" value="1"/>
</dbReference>
<evidence type="ECO:0000259" key="2">
    <source>
        <dbReference type="Pfam" id="PF13185"/>
    </source>
</evidence>
<dbReference type="PANTHER" id="PTHR21021">
    <property type="entry name" value="GAF/PUTATIVE CYTOSKELETAL PROTEIN"/>
    <property type="match status" value="1"/>
</dbReference>
<dbReference type="OrthoDB" id="9796252at2"/>
<dbReference type="Gene3D" id="3.30.450.40">
    <property type="match status" value="1"/>
</dbReference>